<dbReference type="NCBIfam" id="TIGR01145">
    <property type="entry name" value="ATP_synt_delta"/>
    <property type="match status" value="1"/>
</dbReference>
<dbReference type="Proteomes" id="UP000028607">
    <property type="component" value="Unassembled WGS sequence"/>
</dbReference>
<evidence type="ECO:0000256" key="7">
    <source>
        <dbReference type="ARBA" id="ARBA00023310"/>
    </source>
</evidence>
<accession>A0A085TUM8</accession>
<dbReference type="PATRIC" id="fig|1317124.6.peg.2585"/>
<evidence type="ECO:0000256" key="6">
    <source>
        <dbReference type="ARBA" id="ARBA00023196"/>
    </source>
</evidence>
<protein>
    <recommendedName>
        <fullName evidence="8">ATP synthase subunit delta</fullName>
    </recommendedName>
    <alternativeName>
        <fullName evidence="8">ATP synthase F(1) sector subunit delta</fullName>
    </alternativeName>
    <alternativeName>
        <fullName evidence="8">F-type ATPase subunit delta</fullName>
        <shortName evidence="8">F-ATPase subunit delta</shortName>
    </alternativeName>
</protein>
<keyword evidence="6 8" id="KW-0139">CF(1)</keyword>
<keyword evidence="3 8" id="KW-0375">Hydrogen ion transport</keyword>
<comment type="similarity">
    <text evidence="8">Belongs to the ATPase delta chain family.</text>
</comment>
<evidence type="ECO:0000313" key="9">
    <source>
        <dbReference type="EMBL" id="KFE34425.1"/>
    </source>
</evidence>
<dbReference type="PANTHER" id="PTHR11910">
    <property type="entry name" value="ATP SYNTHASE DELTA CHAIN"/>
    <property type="match status" value="1"/>
</dbReference>
<evidence type="ECO:0000256" key="1">
    <source>
        <dbReference type="ARBA" id="ARBA00004370"/>
    </source>
</evidence>
<keyword evidence="5 8" id="KW-0472">Membrane</keyword>
<organism evidence="9 10">
    <name type="scientific">Thioclava atlantica</name>
    <dbReference type="NCBI Taxonomy" id="1317124"/>
    <lineage>
        <taxon>Bacteria</taxon>
        <taxon>Pseudomonadati</taxon>
        <taxon>Pseudomonadota</taxon>
        <taxon>Alphaproteobacteria</taxon>
        <taxon>Rhodobacterales</taxon>
        <taxon>Paracoccaceae</taxon>
        <taxon>Thioclava</taxon>
    </lineage>
</organism>
<keyword evidence="2 8" id="KW-0813">Transport</keyword>
<keyword evidence="8" id="KW-1003">Cell membrane</keyword>
<proteinExistence type="inferred from homology"/>
<comment type="subcellular location">
    <subcellularLocation>
        <location evidence="8">Cell membrane</location>
        <topology evidence="8">Peripheral membrane protein</topology>
    </subcellularLocation>
    <subcellularLocation>
        <location evidence="1">Membrane</location>
    </subcellularLocation>
</comment>
<dbReference type="STRING" id="1317124.DW2_12770"/>
<evidence type="ECO:0000256" key="8">
    <source>
        <dbReference type="HAMAP-Rule" id="MF_01416"/>
    </source>
</evidence>
<dbReference type="NCBIfam" id="NF004402">
    <property type="entry name" value="PRK05758.2-2"/>
    <property type="match status" value="1"/>
</dbReference>
<dbReference type="Pfam" id="PF00213">
    <property type="entry name" value="OSCP"/>
    <property type="match status" value="1"/>
</dbReference>
<sequence length="188" mass="19569">MDVSEPASISASIAGRYALAIFELSREANSLPALEADVTALSESLAGSAELREMISSPVYGRDAQAAAIGALGAKMGLSEPMSNGLQLMAAKRRLFTLPQLLKSLSELIAEEKGEVTADVTSASELTAAQAAKLAETLKNQTGKTVKLNTAVDESLIGGMIVKLGSRMVDTSIRSKLASLKNAMKEVG</sequence>
<dbReference type="GO" id="GO:0046933">
    <property type="term" value="F:proton-transporting ATP synthase activity, rotational mechanism"/>
    <property type="evidence" value="ECO:0007669"/>
    <property type="project" value="UniProtKB-UniRule"/>
</dbReference>
<keyword evidence="7 8" id="KW-0066">ATP synthesis</keyword>
<dbReference type="PROSITE" id="PS00389">
    <property type="entry name" value="ATPASE_DELTA"/>
    <property type="match status" value="1"/>
</dbReference>
<dbReference type="InterPro" id="IPR020781">
    <property type="entry name" value="ATPase_OSCP/d_CS"/>
</dbReference>
<name>A0A085TUM8_9RHOB</name>
<dbReference type="InterPro" id="IPR000711">
    <property type="entry name" value="ATPase_OSCP/dsu"/>
</dbReference>
<dbReference type="InterPro" id="IPR026015">
    <property type="entry name" value="ATP_synth_OSCP/delta_N_sf"/>
</dbReference>
<reference evidence="9 10" key="2">
    <citation type="journal article" date="2015" name="Antonie Van Leeuwenhoek">
        <title>Thioclava indica sp. nov., isolated from surface seawater of the Indian Ocean.</title>
        <authorList>
            <person name="Liu Y."/>
            <person name="Lai Q."/>
            <person name="Du J."/>
            <person name="Xu H."/>
            <person name="Jiang L."/>
            <person name="Shao Z."/>
        </authorList>
    </citation>
    <scope>NUCLEOTIDE SEQUENCE [LARGE SCALE GENOMIC DNA]</scope>
    <source>
        <strain evidence="9 10">13D2W-2</strain>
    </source>
</reference>
<gene>
    <name evidence="8" type="primary">atpH</name>
    <name evidence="9" type="ORF">DW2_12770</name>
</gene>
<keyword evidence="4 8" id="KW-0406">Ion transport</keyword>
<comment type="function">
    <text evidence="8">This protein is part of the stalk that links CF(0) to CF(1). It either transmits conformational changes from CF(0) to CF(1) or is implicated in proton conduction.</text>
</comment>
<evidence type="ECO:0000256" key="2">
    <source>
        <dbReference type="ARBA" id="ARBA00022448"/>
    </source>
</evidence>
<dbReference type="PRINTS" id="PR00125">
    <property type="entry name" value="ATPASEDELTA"/>
</dbReference>
<evidence type="ECO:0000313" key="10">
    <source>
        <dbReference type="Proteomes" id="UP000028607"/>
    </source>
</evidence>
<dbReference type="SUPFAM" id="SSF47928">
    <property type="entry name" value="N-terminal domain of the delta subunit of the F1F0-ATP synthase"/>
    <property type="match status" value="1"/>
</dbReference>
<comment type="function">
    <text evidence="8">F(1)F(0) ATP synthase produces ATP from ADP in the presence of a proton or sodium gradient. F-type ATPases consist of two structural domains, F(1) containing the extramembraneous catalytic core and F(0) containing the membrane proton channel, linked together by a central stalk and a peripheral stalk. During catalysis, ATP synthesis in the catalytic domain of F(1) is coupled via a rotary mechanism of the central stalk subunits to proton translocation.</text>
</comment>
<dbReference type="NCBIfam" id="NF004406">
    <property type="entry name" value="PRK05758.3-2"/>
    <property type="match status" value="1"/>
</dbReference>
<dbReference type="AlphaFoldDB" id="A0A085TUM8"/>
<keyword evidence="10" id="KW-1185">Reference proteome</keyword>
<dbReference type="eggNOG" id="COG0712">
    <property type="taxonomic scope" value="Bacteria"/>
</dbReference>
<comment type="caution">
    <text evidence="9">The sequence shown here is derived from an EMBL/GenBank/DDBJ whole genome shotgun (WGS) entry which is preliminary data.</text>
</comment>
<dbReference type="HAMAP" id="MF_01416">
    <property type="entry name" value="ATP_synth_delta_bact"/>
    <property type="match status" value="1"/>
</dbReference>
<evidence type="ECO:0000256" key="4">
    <source>
        <dbReference type="ARBA" id="ARBA00023065"/>
    </source>
</evidence>
<dbReference type="GO" id="GO:0045259">
    <property type="term" value="C:proton-transporting ATP synthase complex"/>
    <property type="evidence" value="ECO:0007669"/>
    <property type="project" value="UniProtKB-KW"/>
</dbReference>
<reference evidence="10" key="1">
    <citation type="submission" date="2013-04" db="EMBL/GenBank/DDBJ databases">
        <title>Thioclava sp. 13D2W-2 Genome Sequencing.</title>
        <authorList>
            <person name="Lai Q."/>
            <person name="Li G."/>
            <person name="Shao Z."/>
        </authorList>
    </citation>
    <scope>NUCLEOTIDE SEQUENCE [LARGE SCALE GENOMIC DNA]</scope>
    <source>
        <strain evidence="10">13D2W-2</strain>
    </source>
</reference>
<dbReference type="GO" id="GO:0005886">
    <property type="term" value="C:plasma membrane"/>
    <property type="evidence" value="ECO:0007669"/>
    <property type="project" value="UniProtKB-SubCell"/>
</dbReference>
<evidence type="ECO:0000256" key="3">
    <source>
        <dbReference type="ARBA" id="ARBA00022781"/>
    </source>
</evidence>
<dbReference type="EMBL" id="AQRC01000010">
    <property type="protein sequence ID" value="KFE34425.1"/>
    <property type="molecule type" value="Genomic_DNA"/>
</dbReference>
<evidence type="ECO:0000256" key="5">
    <source>
        <dbReference type="ARBA" id="ARBA00023136"/>
    </source>
</evidence>
<dbReference type="Gene3D" id="1.10.520.20">
    <property type="entry name" value="N-terminal domain of the delta subunit of the F1F0-ATP synthase"/>
    <property type="match status" value="1"/>
</dbReference>